<dbReference type="Proteomes" id="UP000735302">
    <property type="component" value="Unassembled WGS sequence"/>
</dbReference>
<feature type="compositionally biased region" description="Basic and acidic residues" evidence="1">
    <location>
        <begin position="38"/>
        <end position="48"/>
    </location>
</feature>
<feature type="compositionally biased region" description="Acidic residues" evidence="1">
    <location>
        <begin position="49"/>
        <end position="59"/>
    </location>
</feature>
<sequence>MVMMMSLLYIVSPQQGDLRLSGPLPGQGACGRARTRDRRIPADLQHSDDDGDNHDDDDDGHTVKMSRDLQFFY</sequence>
<evidence type="ECO:0000313" key="2">
    <source>
        <dbReference type="EMBL" id="GFO42772.1"/>
    </source>
</evidence>
<reference evidence="2 3" key="1">
    <citation type="journal article" date="2021" name="Elife">
        <title>Chloroplast acquisition without the gene transfer in kleptoplastic sea slugs, Plakobranchus ocellatus.</title>
        <authorList>
            <person name="Maeda T."/>
            <person name="Takahashi S."/>
            <person name="Yoshida T."/>
            <person name="Shimamura S."/>
            <person name="Takaki Y."/>
            <person name="Nagai Y."/>
            <person name="Toyoda A."/>
            <person name="Suzuki Y."/>
            <person name="Arimoto A."/>
            <person name="Ishii H."/>
            <person name="Satoh N."/>
            <person name="Nishiyama T."/>
            <person name="Hasebe M."/>
            <person name="Maruyama T."/>
            <person name="Minagawa J."/>
            <person name="Obokata J."/>
            <person name="Shigenobu S."/>
        </authorList>
    </citation>
    <scope>NUCLEOTIDE SEQUENCE [LARGE SCALE GENOMIC DNA]</scope>
</reference>
<name>A0AAV4DFI8_9GAST</name>
<organism evidence="2 3">
    <name type="scientific">Plakobranchus ocellatus</name>
    <dbReference type="NCBI Taxonomy" id="259542"/>
    <lineage>
        <taxon>Eukaryota</taxon>
        <taxon>Metazoa</taxon>
        <taxon>Spiralia</taxon>
        <taxon>Lophotrochozoa</taxon>
        <taxon>Mollusca</taxon>
        <taxon>Gastropoda</taxon>
        <taxon>Heterobranchia</taxon>
        <taxon>Euthyneura</taxon>
        <taxon>Panpulmonata</taxon>
        <taxon>Sacoglossa</taxon>
        <taxon>Placobranchoidea</taxon>
        <taxon>Plakobranchidae</taxon>
        <taxon>Plakobranchus</taxon>
    </lineage>
</organism>
<protein>
    <submittedName>
        <fullName evidence="2">Uncharacterized protein</fullName>
    </submittedName>
</protein>
<gene>
    <name evidence="2" type="ORF">PoB_006927700</name>
</gene>
<evidence type="ECO:0000256" key="1">
    <source>
        <dbReference type="SAM" id="MobiDB-lite"/>
    </source>
</evidence>
<proteinExistence type="predicted"/>
<dbReference type="AlphaFoldDB" id="A0AAV4DFI8"/>
<accession>A0AAV4DFI8</accession>
<keyword evidence="3" id="KW-1185">Reference proteome</keyword>
<comment type="caution">
    <text evidence="2">The sequence shown here is derived from an EMBL/GenBank/DDBJ whole genome shotgun (WGS) entry which is preliminary data.</text>
</comment>
<feature type="region of interest" description="Disordered" evidence="1">
    <location>
        <begin position="16"/>
        <end position="62"/>
    </location>
</feature>
<evidence type="ECO:0000313" key="3">
    <source>
        <dbReference type="Proteomes" id="UP000735302"/>
    </source>
</evidence>
<dbReference type="EMBL" id="BLXT01007821">
    <property type="protein sequence ID" value="GFO42772.1"/>
    <property type="molecule type" value="Genomic_DNA"/>
</dbReference>